<dbReference type="PANTHER" id="PTHR10458:SF2">
    <property type="entry name" value="PEPTIDE DEFORMYLASE, MITOCHONDRIAL"/>
    <property type="match status" value="1"/>
</dbReference>
<evidence type="ECO:0000313" key="9">
    <source>
        <dbReference type="EnsemblPlants" id="Pp3c2_27110V3.1"/>
    </source>
</evidence>
<keyword evidence="7" id="KW-0934">Plastid</keyword>
<dbReference type="EC" id="3.5.1.88" evidence="2 7"/>
<protein>
    <recommendedName>
        <fullName evidence="2 7">Peptide deformylase</fullName>
        <ecNumber evidence="2 7">3.5.1.88</ecNumber>
    </recommendedName>
</protein>
<dbReference type="Gramene" id="Pp3c2_27110V3.6">
    <property type="protein sequence ID" value="Pp3c2_27110V3.6"/>
    <property type="gene ID" value="Pp3c2_27110"/>
</dbReference>
<proteinExistence type="inferred from homology"/>
<dbReference type="OrthoDB" id="276063at2759"/>
<accession>A0A2K1L353</accession>
<organism evidence="8">
    <name type="scientific">Physcomitrium patens</name>
    <name type="common">Spreading-leaved earth moss</name>
    <name type="synonym">Physcomitrella patens</name>
    <dbReference type="NCBI Taxonomy" id="3218"/>
    <lineage>
        <taxon>Eukaryota</taxon>
        <taxon>Viridiplantae</taxon>
        <taxon>Streptophyta</taxon>
        <taxon>Embryophyta</taxon>
        <taxon>Bryophyta</taxon>
        <taxon>Bryophytina</taxon>
        <taxon>Bryopsida</taxon>
        <taxon>Funariidae</taxon>
        <taxon>Funariales</taxon>
        <taxon>Funariaceae</taxon>
        <taxon>Physcomitrium</taxon>
    </lineage>
</organism>
<dbReference type="HAMAP" id="MF_00163">
    <property type="entry name" value="Pep_deformylase"/>
    <property type="match status" value="1"/>
</dbReference>
<dbReference type="InterPro" id="IPR023635">
    <property type="entry name" value="Peptide_deformylase"/>
</dbReference>
<dbReference type="EMBL" id="ABEU02000002">
    <property type="protein sequence ID" value="PNR60458.1"/>
    <property type="molecule type" value="Genomic_DNA"/>
</dbReference>
<dbReference type="GO" id="GO:0046872">
    <property type="term" value="F:metal ion binding"/>
    <property type="evidence" value="ECO:0007669"/>
    <property type="project" value="UniProtKB-KW"/>
</dbReference>
<gene>
    <name evidence="9" type="primary">LOC112293654</name>
    <name evidence="8" type="ORF">PHYPA_003251</name>
</gene>
<dbReference type="STRING" id="3218.A0A2K1L353"/>
<dbReference type="NCBIfam" id="TIGR00079">
    <property type="entry name" value="pept_deformyl"/>
    <property type="match status" value="1"/>
</dbReference>
<comment type="subcellular location">
    <subcellularLocation>
        <location evidence="7">Plastid</location>
        <location evidence="7">Chloroplast</location>
    </subcellularLocation>
</comment>
<evidence type="ECO:0000256" key="5">
    <source>
        <dbReference type="ARBA" id="ARBA00022917"/>
    </source>
</evidence>
<dbReference type="CDD" id="cd00487">
    <property type="entry name" value="Pep_deformylase"/>
    <property type="match status" value="1"/>
</dbReference>
<dbReference type="GO" id="GO:0042586">
    <property type="term" value="F:peptide deformylase activity"/>
    <property type="evidence" value="ECO:0000318"/>
    <property type="project" value="GO_Central"/>
</dbReference>
<reference evidence="8 10" key="1">
    <citation type="journal article" date="2008" name="Science">
        <title>The Physcomitrella genome reveals evolutionary insights into the conquest of land by plants.</title>
        <authorList>
            <person name="Rensing S."/>
            <person name="Lang D."/>
            <person name="Zimmer A."/>
            <person name="Terry A."/>
            <person name="Salamov A."/>
            <person name="Shapiro H."/>
            <person name="Nishiyama T."/>
            <person name="Perroud P.-F."/>
            <person name="Lindquist E."/>
            <person name="Kamisugi Y."/>
            <person name="Tanahashi T."/>
            <person name="Sakakibara K."/>
            <person name="Fujita T."/>
            <person name="Oishi K."/>
            <person name="Shin-I T."/>
            <person name="Kuroki Y."/>
            <person name="Toyoda A."/>
            <person name="Suzuki Y."/>
            <person name="Hashimoto A."/>
            <person name="Yamaguchi K."/>
            <person name="Sugano A."/>
            <person name="Kohara Y."/>
            <person name="Fujiyama A."/>
            <person name="Anterola A."/>
            <person name="Aoki S."/>
            <person name="Ashton N."/>
            <person name="Barbazuk W.B."/>
            <person name="Barker E."/>
            <person name="Bennetzen J."/>
            <person name="Bezanilla M."/>
            <person name="Blankenship R."/>
            <person name="Cho S.H."/>
            <person name="Dutcher S."/>
            <person name="Estelle M."/>
            <person name="Fawcett J.A."/>
            <person name="Gundlach H."/>
            <person name="Hanada K."/>
            <person name="Heyl A."/>
            <person name="Hicks K.A."/>
            <person name="Hugh J."/>
            <person name="Lohr M."/>
            <person name="Mayer K."/>
            <person name="Melkozernov A."/>
            <person name="Murata T."/>
            <person name="Nelson D."/>
            <person name="Pils B."/>
            <person name="Prigge M."/>
            <person name="Reiss B."/>
            <person name="Renner T."/>
            <person name="Rombauts S."/>
            <person name="Rushton P."/>
            <person name="Sanderfoot A."/>
            <person name="Schween G."/>
            <person name="Shiu S.-H."/>
            <person name="Stueber K."/>
            <person name="Theodoulou F.L."/>
            <person name="Tu H."/>
            <person name="Van de Peer Y."/>
            <person name="Verrier P.J."/>
            <person name="Waters E."/>
            <person name="Wood A."/>
            <person name="Yang L."/>
            <person name="Cove D."/>
            <person name="Cuming A."/>
            <person name="Hasebe M."/>
            <person name="Lucas S."/>
            <person name="Mishler D.B."/>
            <person name="Reski R."/>
            <person name="Grigoriev I."/>
            <person name="Quatrano R.S."/>
            <person name="Boore J.L."/>
        </authorList>
    </citation>
    <scope>NUCLEOTIDE SEQUENCE [LARGE SCALE GENOMIC DNA]</scope>
    <source>
        <strain evidence="9 10">cv. Gransden 2004</strain>
    </source>
</reference>
<evidence type="ECO:0000256" key="4">
    <source>
        <dbReference type="ARBA" id="ARBA00022801"/>
    </source>
</evidence>
<keyword evidence="5 7" id="KW-0648">Protein biosynthesis</keyword>
<keyword evidence="4 7" id="KW-0378">Hydrolase</keyword>
<dbReference type="AlphaFoldDB" id="A0A2K1L353"/>
<dbReference type="Proteomes" id="UP000006727">
    <property type="component" value="Chromosome 2"/>
</dbReference>
<dbReference type="GO" id="GO:0006412">
    <property type="term" value="P:translation"/>
    <property type="evidence" value="ECO:0007669"/>
    <property type="project" value="UniProtKB-KW"/>
</dbReference>
<sequence length="258" mass="28807">MGEKRGFVTHRRSGLLRRDEMDFAMSHLMDPAPFRGVCHAPSRVRDARDSTVPMAFFGFGKKQLPDVVQAGDPVLHKPAEEVKRENIGSSLIEKTINDMVDVMRAGPGVGLAAPQIGVPLQIIVLEDTKELMSYTSPEECEAQQRSPFDLLVIINPKIEKKEGRGTAYFFEGCLSVEGYRALVERHSEVEVTGLGRDGRPLHLTAKGWKARILQHEYDHLQGTLYVDKMVKRTFRTTENLRLPLPSGCPRPGVCPNCT</sequence>
<evidence type="ECO:0000256" key="1">
    <source>
        <dbReference type="ARBA" id="ARBA00010759"/>
    </source>
</evidence>
<dbReference type="RefSeq" id="XP_024399106.1">
    <property type="nucleotide sequence ID" value="XM_024543338.2"/>
</dbReference>
<keyword evidence="10" id="KW-1185">Reference proteome</keyword>
<dbReference type="Gramene" id="Pp3c2_27110V3.3">
    <property type="protein sequence ID" value="Pp3c2_27110V3.3"/>
    <property type="gene ID" value="Pp3c2_27110"/>
</dbReference>
<dbReference type="EnsemblPlants" id="Pp3c2_27110V3.2">
    <property type="protein sequence ID" value="Pp3c2_27110V3.2"/>
    <property type="gene ID" value="Pp3c2_27110"/>
</dbReference>
<dbReference type="GeneID" id="112293654"/>
<evidence type="ECO:0000256" key="6">
    <source>
        <dbReference type="ARBA" id="ARBA00037114"/>
    </source>
</evidence>
<dbReference type="EnsemblPlants" id="Pp3c2_27110V3.4">
    <property type="protein sequence ID" value="Pp3c2_27110V3.4"/>
    <property type="gene ID" value="Pp3c2_27110"/>
</dbReference>
<dbReference type="Gramene" id="Pp3c2_27110V3.2">
    <property type="protein sequence ID" value="Pp3c2_27110V3.2"/>
    <property type="gene ID" value="Pp3c2_27110"/>
</dbReference>
<dbReference type="Pfam" id="PF01327">
    <property type="entry name" value="Pep_deformylase"/>
    <property type="match status" value="1"/>
</dbReference>
<dbReference type="InterPro" id="IPR036821">
    <property type="entry name" value="Peptide_deformylase_sf"/>
</dbReference>
<dbReference type="EnsemblPlants" id="Pp3c2_27110V3.5">
    <property type="protein sequence ID" value="Pp3c2_27110V3.5"/>
    <property type="gene ID" value="Pp3c2_27110"/>
</dbReference>
<dbReference type="NCBIfam" id="NF001159">
    <property type="entry name" value="PRK00150.1-3"/>
    <property type="match status" value="1"/>
</dbReference>
<dbReference type="GO" id="GO:0009507">
    <property type="term" value="C:chloroplast"/>
    <property type="evidence" value="ECO:0007669"/>
    <property type="project" value="UniProtKB-SubCell"/>
</dbReference>
<keyword evidence="7" id="KW-0809">Transit peptide</keyword>
<evidence type="ECO:0000256" key="2">
    <source>
        <dbReference type="ARBA" id="ARBA00012175"/>
    </source>
</evidence>
<dbReference type="FunFam" id="3.90.45.10:FF:000003">
    <property type="entry name" value="Peptide deformylase"/>
    <property type="match status" value="1"/>
</dbReference>
<name>A0A2K1L353_PHYPA</name>
<reference evidence="9" key="3">
    <citation type="submission" date="2020-12" db="UniProtKB">
        <authorList>
            <consortium name="EnsemblPlants"/>
        </authorList>
    </citation>
    <scope>IDENTIFICATION</scope>
</reference>
<evidence type="ECO:0000256" key="3">
    <source>
        <dbReference type="ARBA" id="ARBA00022723"/>
    </source>
</evidence>
<dbReference type="GO" id="GO:0005739">
    <property type="term" value="C:mitochondrion"/>
    <property type="evidence" value="ECO:0000318"/>
    <property type="project" value="GO_Central"/>
</dbReference>
<dbReference type="EnsemblPlants" id="Pp3c2_27110V3.3">
    <property type="protein sequence ID" value="Pp3c2_27110V3.3"/>
    <property type="gene ID" value="Pp3c2_27110"/>
</dbReference>
<dbReference type="Gramene" id="Pp3c2_27110V3.4">
    <property type="protein sequence ID" value="Pp3c2_27110V3.4"/>
    <property type="gene ID" value="Pp3c2_27110"/>
</dbReference>
<dbReference type="EnsemblPlants" id="Pp3c2_27110V3.1">
    <property type="protein sequence ID" value="Pp3c2_27110V3.1"/>
    <property type="gene ID" value="Pp3c2_27110"/>
</dbReference>
<dbReference type="PANTHER" id="PTHR10458">
    <property type="entry name" value="PEPTIDE DEFORMYLASE"/>
    <property type="match status" value="1"/>
</dbReference>
<dbReference type="PRINTS" id="PR01576">
    <property type="entry name" value="PDEFORMYLASE"/>
</dbReference>
<dbReference type="Gramene" id="Pp3c2_27110V3.5">
    <property type="protein sequence ID" value="Pp3c2_27110V3.5"/>
    <property type="gene ID" value="Pp3c2_27110"/>
</dbReference>
<comment type="similarity">
    <text evidence="1 7">Belongs to the polypeptide deformylase family.</text>
</comment>
<evidence type="ECO:0000313" key="8">
    <source>
        <dbReference type="EMBL" id="PNR60458.1"/>
    </source>
</evidence>
<reference evidence="8 10" key="2">
    <citation type="journal article" date="2018" name="Plant J.">
        <title>The Physcomitrella patens chromosome-scale assembly reveals moss genome structure and evolution.</title>
        <authorList>
            <person name="Lang D."/>
            <person name="Ullrich K.K."/>
            <person name="Murat F."/>
            <person name="Fuchs J."/>
            <person name="Jenkins J."/>
            <person name="Haas F.B."/>
            <person name="Piednoel M."/>
            <person name="Gundlach H."/>
            <person name="Van Bel M."/>
            <person name="Meyberg R."/>
            <person name="Vives C."/>
            <person name="Morata J."/>
            <person name="Symeonidi A."/>
            <person name="Hiss M."/>
            <person name="Muchero W."/>
            <person name="Kamisugi Y."/>
            <person name="Saleh O."/>
            <person name="Blanc G."/>
            <person name="Decker E.L."/>
            <person name="van Gessel N."/>
            <person name="Grimwood J."/>
            <person name="Hayes R.D."/>
            <person name="Graham S.W."/>
            <person name="Gunter L.E."/>
            <person name="McDaniel S.F."/>
            <person name="Hoernstein S.N.W."/>
            <person name="Larsson A."/>
            <person name="Li F.W."/>
            <person name="Perroud P.F."/>
            <person name="Phillips J."/>
            <person name="Ranjan P."/>
            <person name="Rokshar D.S."/>
            <person name="Rothfels C.J."/>
            <person name="Schneider L."/>
            <person name="Shu S."/>
            <person name="Stevenson D.W."/>
            <person name="Thummler F."/>
            <person name="Tillich M."/>
            <person name="Villarreal Aguilar J.C."/>
            <person name="Widiez T."/>
            <person name="Wong G.K."/>
            <person name="Wymore A."/>
            <person name="Zhang Y."/>
            <person name="Zimmer A.D."/>
            <person name="Quatrano R.S."/>
            <person name="Mayer K.F.X."/>
            <person name="Goodstein D."/>
            <person name="Casacuberta J.M."/>
            <person name="Vandepoele K."/>
            <person name="Reski R."/>
            <person name="Cuming A.C."/>
            <person name="Tuskan G.A."/>
            <person name="Maumus F."/>
            <person name="Salse J."/>
            <person name="Schmutz J."/>
            <person name="Rensing S.A."/>
        </authorList>
    </citation>
    <scope>NUCLEOTIDE SEQUENCE [LARGE SCALE GENOMIC DNA]</scope>
    <source>
        <strain evidence="9 10">cv. Gransden 2004</strain>
    </source>
</reference>
<comment type="function">
    <text evidence="6 7">Removes the formyl group from the N-terminal Met of newly synthesized proteins.</text>
</comment>
<evidence type="ECO:0000313" key="10">
    <source>
        <dbReference type="Proteomes" id="UP000006727"/>
    </source>
</evidence>
<keyword evidence="3 7" id="KW-0479">Metal-binding</keyword>
<dbReference type="PaxDb" id="3218-PP1S22_345V6.1"/>
<dbReference type="Gramene" id="Pp3c2_27110V3.1">
    <property type="protein sequence ID" value="Pp3c2_27110V3.1"/>
    <property type="gene ID" value="Pp3c2_27110"/>
</dbReference>
<dbReference type="EnsemblPlants" id="Pp3c2_27110V3.6">
    <property type="protein sequence ID" value="Pp3c2_27110V3.6"/>
    <property type="gene ID" value="Pp3c2_27110"/>
</dbReference>
<keyword evidence="7" id="KW-0150">Chloroplast</keyword>
<comment type="catalytic activity">
    <reaction evidence="7">
        <text>N-terminal N-formyl-L-methionyl-[peptide] + H2O = N-terminal L-methionyl-[peptide] + formate</text>
        <dbReference type="Rhea" id="RHEA:24420"/>
        <dbReference type="Rhea" id="RHEA-COMP:10639"/>
        <dbReference type="Rhea" id="RHEA-COMP:10640"/>
        <dbReference type="ChEBI" id="CHEBI:15377"/>
        <dbReference type="ChEBI" id="CHEBI:15740"/>
        <dbReference type="ChEBI" id="CHEBI:49298"/>
        <dbReference type="ChEBI" id="CHEBI:64731"/>
        <dbReference type="EC" id="3.5.1.88"/>
    </reaction>
</comment>
<evidence type="ECO:0000256" key="7">
    <source>
        <dbReference type="RuleBase" id="RU362111"/>
    </source>
</evidence>
<dbReference type="Gene3D" id="3.90.45.10">
    <property type="entry name" value="Peptide deformylase"/>
    <property type="match status" value="1"/>
</dbReference>
<dbReference type="SUPFAM" id="SSF56420">
    <property type="entry name" value="Peptide deformylase"/>
    <property type="match status" value="1"/>
</dbReference>